<dbReference type="Pfam" id="PF13483">
    <property type="entry name" value="Lactamase_B_3"/>
    <property type="match status" value="1"/>
</dbReference>
<evidence type="ECO:0000313" key="2">
    <source>
        <dbReference type="EMBL" id="BAQ68957.1"/>
    </source>
</evidence>
<dbReference type="PANTHER" id="PTHR39189:SF1">
    <property type="entry name" value="UPF0173 METAL-DEPENDENT HYDROLASE YTKL"/>
    <property type="match status" value="1"/>
</dbReference>
<dbReference type="EMBL" id="AP014800">
    <property type="protein sequence ID" value="BAQ68957.1"/>
    <property type="molecule type" value="Genomic_DNA"/>
</dbReference>
<dbReference type="eggNOG" id="COG2220">
    <property type="taxonomic scope" value="Bacteria"/>
</dbReference>
<dbReference type="GO" id="GO:0016787">
    <property type="term" value="F:hydrolase activity"/>
    <property type="evidence" value="ECO:0007669"/>
    <property type="project" value="UniProtKB-KW"/>
</dbReference>
<dbReference type="InterPro" id="IPR036866">
    <property type="entry name" value="RibonucZ/Hydroxyglut_hydro"/>
</dbReference>
<dbReference type="AlphaFoldDB" id="A0A0D6B1H5"/>
<dbReference type="SUPFAM" id="SSF56281">
    <property type="entry name" value="Metallo-hydrolase/oxidoreductase"/>
    <property type="match status" value="1"/>
</dbReference>
<organism evidence="2 3">
    <name type="scientific">Rhodovulum sulfidophilum</name>
    <name type="common">Rhodobacter sulfidophilus</name>
    <dbReference type="NCBI Taxonomy" id="35806"/>
    <lineage>
        <taxon>Bacteria</taxon>
        <taxon>Pseudomonadati</taxon>
        <taxon>Pseudomonadota</taxon>
        <taxon>Alphaproteobacteria</taxon>
        <taxon>Rhodobacterales</taxon>
        <taxon>Paracoccaceae</taxon>
        <taxon>Rhodovulum</taxon>
    </lineage>
</organism>
<evidence type="ECO:0000256" key="1">
    <source>
        <dbReference type="SAM" id="SignalP"/>
    </source>
</evidence>
<dbReference type="PANTHER" id="PTHR39189">
    <property type="entry name" value="UPF0173 METAL-DEPENDENT HYDROLASE YTKL"/>
    <property type="match status" value="1"/>
</dbReference>
<keyword evidence="1" id="KW-0732">Signal</keyword>
<feature type="signal peptide" evidence="1">
    <location>
        <begin position="1"/>
        <end position="19"/>
    </location>
</feature>
<dbReference type="KEGG" id="rsu:NHU_01802"/>
<keyword evidence="2" id="KW-0378">Hydrolase</keyword>
<accession>A0A0D6B1H5</accession>
<evidence type="ECO:0000313" key="3">
    <source>
        <dbReference type="Proteomes" id="UP000064912"/>
    </source>
</evidence>
<feature type="chain" id="PRO_5002301098" evidence="1">
    <location>
        <begin position="20"/>
        <end position="271"/>
    </location>
</feature>
<reference evidence="2 3" key="1">
    <citation type="submission" date="2015-02" db="EMBL/GenBank/DDBJ databases">
        <title>Genome sequene of Rhodovulum sulfidophilum DSM 2351.</title>
        <authorList>
            <person name="Nagao N."/>
        </authorList>
    </citation>
    <scope>NUCLEOTIDE SEQUENCE [LARGE SCALE GENOMIC DNA]</scope>
    <source>
        <strain evidence="2 3">DSM 2351</strain>
    </source>
</reference>
<protein>
    <submittedName>
        <fullName evidence="2">Beta-lactamase fold-like Zn-dependent hydrolase</fullName>
    </submittedName>
</protein>
<gene>
    <name evidence="2" type="ORF">NHU_01802</name>
</gene>
<dbReference type="PATRIC" id="fig|35806.4.peg.1859"/>
<sequence>MLRSCLILLAVLTALPAFAEGRRLSHCIAIADADPGMRFLHRAALGTPLDENTVRLTFVDHATFLLETPGGLVAATDYTGYLGPTPVTPDVVTMNNAHETHFTAFPDPSIPHVLEGWAKGGEAADHHLDLGEMLVRNVPTDIRGRDGTSVRPNGNSIFVFEVAGLCIGHLGHLHHVPDEAQFAALGRLDVVMAPVDGRLTLDLPAMIAVLTRLKSAVVIPMHWFGPRTLDRFLAGMVGEFEASRSGGSSLEVSLRTLPSRPTVVVLEPLSD</sequence>
<dbReference type="Gene3D" id="3.60.15.10">
    <property type="entry name" value="Ribonuclease Z/Hydroxyacylglutathione hydrolase-like"/>
    <property type="match status" value="1"/>
</dbReference>
<name>A0A0D6B1H5_RHOSU</name>
<dbReference type="Proteomes" id="UP000064912">
    <property type="component" value="Chromosome"/>
</dbReference>
<proteinExistence type="predicted"/>